<comment type="caution">
    <text evidence="2">The sequence shown here is derived from an EMBL/GenBank/DDBJ whole genome shotgun (WGS) entry which is preliminary data.</text>
</comment>
<feature type="coiled-coil region" evidence="1">
    <location>
        <begin position="541"/>
        <end position="568"/>
    </location>
</feature>
<sequence length="611" mass="67023">PFYRMKLSDVSIEEDITAISSYGHNGSLIAACGSNLFLLFGANLLGGVVQFTKKVKLVSSGTLPSQVTQIVPDPNGPRVALFGSKFVVILSVPIELWSSCGVAELLQQKYFCETTSVQEGVFLGDAQPLQVVWTSEESRDDLSSFLAVLSSDCAIRFYDLNSSTGVDYPKVKMDLLTLMPHLSSTNSNSYGLFKSIVSFAVLSHSSRLWNVLLVDSDGESHVSTVYQSNSPQSVHQLNLPIEISSLVIVPHEKDDIFTSLIASSPNGVLHHLVVVMGEEGADAIRVVDSLALPSTILSITPFKSGAVAQTANSLYIIDLVSSRSYLSSFALGEPLPTWEGMHVLECVRKMKGSFISSIPCISIDLENDSTLLVYLTEKGLESTVITHEWGSKAGEKQIAGPSTVSGATSIEEKIKEIIKDLKVISKNVGSCKTEESDLLISFITTLSSIKHNFQVLRNCVHLTSSWVTGDCVARVDAVNGARAAQDASILSLYHSLCQAEERMYSNRLHTQSLLQKANLLWNSLSSRSIDNEKEMEMIKTLKEHSKQLDELTRTIPKANLDMEMLKRAISRTTESSTRLKRRADVVSIREEIEALMTRCEGIDKMMVELDN</sequence>
<accession>A0AAN4ZGM0</accession>
<name>A0AAN4ZGM0_9BILA</name>
<proteinExistence type="predicted"/>
<protein>
    <submittedName>
        <fullName evidence="2">Uncharacterized protein</fullName>
    </submittedName>
</protein>
<feature type="non-terminal residue" evidence="2">
    <location>
        <position position="1"/>
    </location>
</feature>
<dbReference type="Pfam" id="PF10168">
    <property type="entry name" value="Nup88"/>
    <property type="match status" value="1"/>
</dbReference>
<reference evidence="3" key="1">
    <citation type="submission" date="2022-10" db="EMBL/GenBank/DDBJ databases">
        <title>Genome assembly of Pristionchus species.</title>
        <authorList>
            <person name="Yoshida K."/>
            <person name="Sommer R.J."/>
        </authorList>
    </citation>
    <scope>NUCLEOTIDE SEQUENCE [LARGE SCALE GENOMIC DNA]</scope>
    <source>
        <strain evidence="3">RS5460</strain>
    </source>
</reference>
<dbReference type="InterPro" id="IPR019321">
    <property type="entry name" value="Nucleoporin_Nup88"/>
</dbReference>
<organism evidence="2 3">
    <name type="scientific">Pristionchus mayeri</name>
    <dbReference type="NCBI Taxonomy" id="1317129"/>
    <lineage>
        <taxon>Eukaryota</taxon>
        <taxon>Metazoa</taxon>
        <taxon>Ecdysozoa</taxon>
        <taxon>Nematoda</taxon>
        <taxon>Chromadorea</taxon>
        <taxon>Rhabditida</taxon>
        <taxon>Rhabditina</taxon>
        <taxon>Diplogasteromorpha</taxon>
        <taxon>Diplogasteroidea</taxon>
        <taxon>Neodiplogasteridae</taxon>
        <taxon>Pristionchus</taxon>
    </lineage>
</organism>
<evidence type="ECO:0000256" key="1">
    <source>
        <dbReference type="SAM" id="Coils"/>
    </source>
</evidence>
<evidence type="ECO:0000313" key="3">
    <source>
        <dbReference type="Proteomes" id="UP001328107"/>
    </source>
</evidence>
<dbReference type="SUPFAM" id="SSF50978">
    <property type="entry name" value="WD40 repeat-like"/>
    <property type="match status" value="1"/>
</dbReference>
<keyword evidence="1" id="KW-0175">Coiled coil</keyword>
<keyword evidence="3" id="KW-1185">Reference proteome</keyword>
<dbReference type="Proteomes" id="UP001328107">
    <property type="component" value="Unassembled WGS sequence"/>
</dbReference>
<dbReference type="EMBL" id="BTRK01000002">
    <property type="protein sequence ID" value="GMR36645.1"/>
    <property type="molecule type" value="Genomic_DNA"/>
</dbReference>
<evidence type="ECO:0000313" key="2">
    <source>
        <dbReference type="EMBL" id="GMR36645.1"/>
    </source>
</evidence>
<dbReference type="InterPro" id="IPR036322">
    <property type="entry name" value="WD40_repeat_dom_sf"/>
</dbReference>
<dbReference type="AlphaFoldDB" id="A0AAN4ZGM0"/>
<gene>
    <name evidence="2" type="ORF">PMAYCL1PPCAC_06840</name>
</gene>